<dbReference type="RefSeq" id="WP_159435706.1">
    <property type="nucleotide sequence ID" value="NZ_FQWV01000001.1"/>
</dbReference>
<keyword evidence="3" id="KW-1185">Reference proteome</keyword>
<dbReference type="OrthoDB" id="378432at2157"/>
<keyword evidence="1" id="KW-0472">Membrane</keyword>
<accession>A0A1M5KVX4</accession>
<protein>
    <submittedName>
        <fullName evidence="2">Uncharacterized protein</fullName>
    </submittedName>
</protein>
<organism evidence="2 3">
    <name type="scientific">Halobaculum gomorrense</name>
    <dbReference type="NCBI Taxonomy" id="43928"/>
    <lineage>
        <taxon>Archaea</taxon>
        <taxon>Methanobacteriati</taxon>
        <taxon>Methanobacteriota</taxon>
        <taxon>Stenosarchaea group</taxon>
        <taxon>Halobacteria</taxon>
        <taxon>Halobacteriales</taxon>
        <taxon>Haloferacaceae</taxon>
        <taxon>Halobaculum</taxon>
    </lineage>
</organism>
<keyword evidence="1" id="KW-0812">Transmembrane</keyword>
<feature type="transmembrane region" description="Helical" evidence="1">
    <location>
        <begin position="30"/>
        <end position="53"/>
    </location>
</feature>
<reference evidence="2 3" key="1">
    <citation type="submission" date="2016-11" db="EMBL/GenBank/DDBJ databases">
        <authorList>
            <person name="Jaros S."/>
            <person name="Januszkiewicz K."/>
            <person name="Wedrychowicz H."/>
        </authorList>
    </citation>
    <scope>NUCLEOTIDE SEQUENCE [LARGE SCALE GENOMIC DNA]</scope>
    <source>
        <strain evidence="2 3">DSM 9297</strain>
    </source>
</reference>
<sequence>MSDAGGADRGPIVTSGERSITDRFGSADGWVTAALVLGGFLALFFLALVVISYA</sequence>
<dbReference type="AlphaFoldDB" id="A0A1M5KVX4"/>
<gene>
    <name evidence="2" type="ORF">SAMN05443636_0655</name>
</gene>
<dbReference type="EMBL" id="FQWV01000001">
    <property type="protein sequence ID" value="SHG56659.1"/>
    <property type="molecule type" value="Genomic_DNA"/>
</dbReference>
<keyword evidence="1" id="KW-1133">Transmembrane helix</keyword>
<evidence type="ECO:0000256" key="1">
    <source>
        <dbReference type="SAM" id="Phobius"/>
    </source>
</evidence>
<evidence type="ECO:0000313" key="3">
    <source>
        <dbReference type="Proteomes" id="UP000184357"/>
    </source>
</evidence>
<dbReference type="Proteomes" id="UP000184357">
    <property type="component" value="Unassembled WGS sequence"/>
</dbReference>
<name>A0A1M5KVX4_9EURY</name>
<proteinExistence type="predicted"/>
<evidence type="ECO:0000313" key="2">
    <source>
        <dbReference type="EMBL" id="SHG56659.1"/>
    </source>
</evidence>